<sequence>MAAFLKACDPVISVDTKKKDLGRNTGFVVVGTDHDTAAFAVAGLRRWWTEEGRAAYPHAKRLLMGHHPEPIPARLIGPSDLANYVMHATAADREGKTTHSFIDGLRVERGDVAI</sequence>
<dbReference type="InterPro" id="IPR011518">
    <property type="entry name" value="Transposase_36"/>
</dbReference>
<keyword evidence="2" id="KW-1185">Reference proteome</keyword>
<reference evidence="1 2" key="1">
    <citation type="journal article" date="2019" name="Int. J. Syst. Evol. Microbiol.">
        <title>The Global Catalogue of Microorganisms (GCM) 10K type strain sequencing project: providing services to taxonomists for standard genome sequencing and annotation.</title>
        <authorList>
            <consortium name="The Broad Institute Genomics Platform"/>
            <consortium name="The Broad Institute Genome Sequencing Center for Infectious Disease"/>
            <person name="Wu L."/>
            <person name="Ma J."/>
        </authorList>
    </citation>
    <scope>NUCLEOTIDE SEQUENCE [LARGE SCALE GENOMIC DNA]</scope>
    <source>
        <strain evidence="1 2">JCM 12696</strain>
    </source>
</reference>
<evidence type="ECO:0000313" key="2">
    <source>
        <dbReference type="Proteomes" id="UP001501371"/>
    </source>
</evidence>
<dbReference type="Pfam" id="PF07592">
    <property type="entry name" value="DDE_Tnp_ISAZ013"/>
    <property type="match status" value="1"/>
</dbReference>
<comment type="caution">
    <text evidence="1">The sequence shown here is derived from an EMBL/GenBank/DDBJ whole genome shotgun (WGS) entry which is preliminary data.</text>
</comment>
<proteinExistence type="predicted"/>
<dbReference type="Proteomes" id="UP001501371">
    <property type="component" value="Unassembled WGS sequence"/>
</dbReference>
<name>A0ABN1V1N0_9ACTN</name>
<evidence type="ECO:0000313" key="1">
    <source>
        <dbReference type="EMBL" id="GAA1189107.1"/>
    </source>
</evidence>
<organism evidence="1 2">
    <name type="scientific">Streptomyces hebeiensis</name>
    <dbReference type="NCBI Taxonomy" id="229486"/>
    <lineage>
        <taxon>Bacteria</taxon>
        <taxon>Bacillati</taxon>
        <taxon>Actinomycetota</taxon>
        <taxon>Actinomycetes</taxon>
        <taxon>Kitasatosporales</taxon>
        <taxon>Streptomycetaceae</taxon>
        <taxon>Streptomyces</taxon>
    </lineage>
</organism>
<accession>A0ABN1V1N0</accession>
<gene>
    <name evidence="1" type="ORF">GCM10009654_53350</name>
</gene>
<dbReference type="EMBL" id="BAAAKV010000057">
    <property type="protein sequence ID" value="GAA1189107.1"/>
    <property type="molecule type" value="Genomic_DNA"/>
</dbReference>
<protein>
    <submittedName>
        <fullName evidence="1">Uncharacterized protein</fullName>
    </submittedName>
</protein>